<feature type="domain" description="Sulfatase N-terminal" evidence="2">
    <location>
        <begin position="229"/>
        <end position="477"/>
    </location>
</feature>
<keyword evidence="1" id="KW-0472">Membrane</keyword>
<reference evidence="3 4" key="1">
    <citation type="submission" date="2018-06" db="EMBL/GenBank/DDBJ databases">
        <title>Rhizobium wuzhouense sp. nov., isolated from roots of Oryza officinalis.</title>
        <authorList>
            <person name="Yuan T."/>
        </authorList>
    </citation>
    <scope>NUCLEOTIDE SEQUENCE [LARGE SCALE GENOMIC DNA]</scope>
    <source>
        <strain evidence="3 4">W44</strain>
    </source>
</reference>
<feature type="transmembrane region" description="Helical" evidence="1">
    <location>
        <begin position="12"/>
        <end position="31"/>
    </location>
</feature>
<name>A0ABX5NPH7_9HYPH</name>
<comment type="caution">
    <text evidence="3">The sequence shown here is derived from an EMBL/GenBank/DDBJ whole genome shotgun (WGS) entry which is preliminary data.</text>
</comment>
<dbReference type="Proteomes" id="UP000247536">
    <property type="component" value="Unassembled WGS sequence"/>
</dbReference>
<dbReference type="SUPFAM" id="SSF53649">
    <property type="entry name" value="Alkaline phosphatase-like"/>
    <property type="match status" value="1"/>
</dbReference>
<organism evidence="3 4">
    <name type="scientific">Rhizobium wuzhouense</name>
    <dbReference type="NCBI Taxonomy" id="1986026"/>
    <lineage>
        <taxon>Bacteria</taxon>
        <taxon>Pseudomonadati</taxon>
        <taxon>Pseudomonadota</taxon>
        <taxon>Alphaproteobacteria</taxon>
        <taxon>Hyphomicrobiales</taxon>
        <taxon>Rhizobiaceae</taxon>
        <taxon>Rhizobium/Agrobacterium group</taxon>
        <taxon>Rhizobium</taxon>
    </lineage>
</organism>
<accession>A0ABX5NPH7</accession>
<sequence length="538" mass="58528">MRSTSEALPPRWRVVVGTLLFSLIAFGAFTIPDHPDALGLSPFLRLPLEWPLGALVLLMTSGRLRRVLGLMAVVVVFVILFLKIADIGTQAAFQRPFNPYLDIKMIGDGWNLMSGTFGSLVAVLVASMAVAGLLLLMGLFLRSMQWMARARGLSRALLLIAFGALAIIGSLLLALGRPGVELHMAGYLSGRLSLVVRSIDDMRLFEAELKQGTGPRSGERLFQAVAGKDVVLIFVESYGRSAVDDPRYAGVTRPRLQSVQAMLDAAGLQSASAWVTSPTVGGLSWLAHGTLLSGLWVDSQARYDRLIRSDQPSLNRLFAQAGWKTAAVMPAITMDWPDASYYGYSQILPAAGLGYRGKPFNWITMPDQYTLAAFERLVRGPERESGKSVMAEIALISSHAPWTPVARMIDWDAVGDGSAFNEQATSGDPPSVVWSDPDRVRRQYIATIDYSLETLGSYMARFGKDTIFIVLGDHQPAAIVTGPNASRAVPLHVVSGDADLIARFNAEGFSAGMLPAANAREWPMDAMRQVLIDRFSER</sequence>
<dbReference type="Gene3D" id="3.40.720.10">
    <property type="entry name" value="Alkaline Phosphatase, subunit A"/>
    <property type="match status" value="1"/>
</dbReference>
<dbReference type="InterPro" id="IPR017850">
    <property type="entry name" value="Alkaline_phosphatase_core_sf"/>
</dbReference>
<dbReference type="Pfam" id="PF00884">
    <property type="entry name" value="Sulfatase"/>
    <property type="match status" value="1"/>
</dbReference>
<dbReference type="InterPro" id="IPR000917">
    <property type="entry name" value="Sulfatase_N"/>
</dbReference>
<evidence type="ECO:0000256" key="1">
    <source>
        <dbReference type="SAM" id="Phobius"/>
    </source>
</evidence>
<keyword evidence="1" id="KW-0812">Transmembrane</keyword>
<evidence type="ECO:0000313" key="4">
    <source>
        <dbReference type="Proteomes" id="UP000247536"/>
    </source>
</evidence>
<gene>
    <name evidence="3" type="ORF">DMY87_23145</name>
</gene>
<keyword evidence="1" id="KW-1133">Transmembrane helix</keyword>
<feature type="transmembrane region" description="Helical" evidence="1">
    <location>
        <begin position="117"/>
        <end position="141"/>
    </location>
</feature>
<dbReference type="EMBL" id="QJRY01000013">
    <property type="protein sequence ID" value="PYB69815.1"/>
    <property type="molecule type" value="Genomic_DNA"/>
</dbReference>
<evidence type="ECO:0000313" key="3">
    <source>
        <dbReference type="EMBL" id="PYB69815.1"/>
    </source>
</evidence>
<protein>
    <submittedName>
        <fullName evidence="3">Sulfatase</fullName>
    </submittedName>
</protein>
<evidence type="ECO:0000259" key="2">
    <source>
        <dbReference type="Pfam" id="PF00884"/>
    </source>
</evidence>
<proteinExistence type="predicted"/>
<feature type="transmembrane region" description="Helical" evidence="1">
    <location>
        <begin position="43"/>
        <end position="60"/>
    </location>
</feature>
<keyword evidence="4" id="KW-1185">Reference proteome</keyword>
<feature type="transmembrane region" description="Helical" evidence="1">
    <location>
        <begin position="67"/>
        <end position="85"/>
    </location>
</feature>
<feature type="transmembrane region" description="Helical" evidence="1">
    <location>
        <begin position="153"/>
        <end position="175"/>
    </location>
</feature>